<dbReference type="EMBL" id="CAMKVN010002077">
    <property type="protein sequence ID" value="CAI2179465.1"/>
    <property type="molecule type" value="Genomic_DNA"/>
</dbReference>
<dbReference type="InterPro" id="IPR032675">
    <property type="entry name" value="LRR_dom_sf"/>
</dbReference>
<evidence type="ECO:0000259" key="1">
    <source>
        <dbReference type="Pfam" id="PF12937"/>
    </source>
</evidence>
<dbReference type="SMART" id="SM00367">
    <property type="entry name" value="LRR_CC"/>
    <property type="match status" value="2"/>
</dbReference>
<name>A0A9W4SUF7_9GLOM</name>
<evidence type="ECO:0000313" key="2">
    <source>
        <dbReference type="EMBL" id="CAI2179465.1"/>
    </source>
</evidence>
<sequence length="396" mass="45877">MHLYHPLSHHYILVQVFGYLKNQRDIYNCTLVNTQWNISASPFLYRAPKFTSRATFSSSLTKYLQTIRSAKDEQTFQPYHEMVREWNLKYIKYVSVAYDVANYCPNIEKLGCNNEGFLLGDNMNIKNLLNSWTRLKSIALYHNCGTDLILEAIKMNCGRLEELILCNCPVTDIGLIQVFKTIRGLKFLRFNQCHEISNQSLTMMSEYCDSLVRLELINCNRLNDNGILALANSTHLATNLRSLYLEALNINQRSLLVLARNIMNLRELYLRIFESFGDEVITAFNCLEQLTLHCPRIIGWSIKEAIVIRELSLFMSNIQLQELNAICNTCHLLEKFTLDVKQIVAISFISMNRDIIKVLSKLKYLRSLALFCGIIFTNSEIYELKTNCIRLTQINC</sequence>
<evidence type="ECO:0000313" key="3">
    <source>
        <dbReference type="Proteomes" id="UP001153678"/>
    </source>
</evidence>
<dbReference type="SUPFAM" id="SSF52047">
    <property type="entry name" value="RNI-like"/>
    <property type="match status" value="1"/>
</dbReference>
<dbReference type="Pfam" id="PF12937">
    <property type="entry name" value="F-box-like"/>
    <property type="match status" value="1"/>
</dbReference>
<dbReference type="PANTHER" id="PTHR13318">
    <property type="entry name" value="PARTNER OF PAIRED, ISOFORM B-RELATED"/>
    <property type="match status" value="1"/>
</dbReference>
<dbReference type="InterPro" id="IPR001810">
    <property type="entry name" value="F-box_dom"/>
</dbReference>
<dbReference type="OrthoDB" id="421226at2759"/>
<comment type="caution">
    <text evidence="2">The sequence shown here is derived from an EMBL/GenBank/DDBJ whole genome shotgun (WGS) entry which is preliminary data.</text>
</comment>
<feature type="domain" description="F-box" evidence="1">
    <location>
        <begin position="12"/>
        <end position="48"/>
    </location>
</feature>
<dbReference type="InterPro" id="IPR006553">
    <property type="entry name" value="Leu-rich_rpt_Cys-con_subtyp"/>
</dbReference>
<proteinExistence type="predicted"/>
<dbReference type="AlphaFoldDB" id="A0A9W4SUF7"/>
<accession>A0A9W4SUF7</accession>
<keyword evidence="3" id="KW-1185">Reference proteome</keyword>
<reference evidence="2" key="1">
    <citation type="submission" date="2022-08" db="EMBL/GenBank/DDBJ databases">
        <authorList>
            <person name="Kallberg Y."/>
            <person name="Tangrot J."/>
            <person name="Rosling A."/>
        </authorList>
    </citation>
    <scope>NUCLEOTIDE SEQUENCE</scope>
    <source>
        <strain evidence="2">Wild A</strain>
    </source>
</reference>
<dbReference type="GO" id="GO:0031146">
    <property type="term" value="P:SCF-dependent proteasomal ubiquitin-dependent protein catabolic process"/>
    <property type="evidence" value="ECO:0007669"/>
    <property type="project" value="TreeGrafter"/>
</dbReference>
<dbReference type="GO" id="GO:0019005">
    <property type="term" value="C:SCF ubiquitin ligase complex"/>
    <property type="evidence" value="ECO:0007669"/>
    <property type="project" value="TreeGrafter"/>
</dbReference>
<dbReference type="Gene3D" id="3.80.10.10">
    <property type="entry name" value="Ribonuclease Inhibitor"/>
    <property type="match status" value="2"/>
</dbReference>
<dbReference type="Proteomes" id="UP001153678">
    <property type="component" value="Unassembled WGS sequence"/>
</dbReference>
<protein>
    <submittedName>
        <fullName evidence="2">11424_t:CDS:1</fullName>
    </submittedName>
</protein>
<organism evidence="2 3">
    <name type="scientific">Funneliformis geosporum</name>
    <dbReference type="NCBI Taxonomy" id="1117311"/>
    <lineage>
        <taxon>Eukaryota</taxon>
        <taxon>Fungi</taxon>
        <taxon>Fungi incertae sedis</taxon>
        <taxon>Mucoromycota</taxon>
        <taxon>Glomeromycotina</taxon>
        <taxon>Glomeromycetes</taxon>
        <taxon>Glomerales</taxon>
        <taxon>Glomeraceae</taxon>
        <taxon>Funneliformis</taxon>
    </lineage>
</organism>
<gene>
    <name evidence="2" type="ORF">FWILDA_LOCUS9103</name>
</gene>